<dbReference type="Pfam" id="PF00178">
    <property type="entry name" value="Ets"/>
    <property type="match status" value="1"/>
</dbReference>
<dbReference type="GeneTree" id="ENSGT00940000171457"/>
<organism evidence="6 7">
    <name type="scientific">Ciona savignyi</name>
    <name type="common">Pacific transparent sea squirt</name>
    <dbReference type="NCBI Taxonomy" id="51511"/>
    <lineage>
        <taxon>Eukaryota</taxon>
        <taxon>Metazoa</taxon>
        <taxon>Chordata</taxon>
        <taxon>Tunicata</taxon>
        <taxon>Ascidiacea</taxon>
        <taxon>Phlebobranchia</taxon>
        <taxon>Cionidae</taxon>
        <taxon>Ciona</taxon>
    </lineage>
</organism>
<name>H2YJR5_CIOSA</name>
<evidence type="ECO:0000259" key="5">
    <source>
        <dbReference type="PROSITE" id="PS50061"/>
    </source>
</evidence>
<dbReference type="PANTHER" id="PTHR11849:SF184">
    <property type="entry name" value="ETS DOMAIN-CONTAINING PROTEIN"/>
    <property type="match status" value="1"/>
</dbReference>
<evidence type="ECO:0000256" key="4">
    <source>
        <dbReference type="SAM" id="MobiDB-lite"/>
    </source>
</evidence>
<dbReference type="eggNOG" id="KOG3805">
    <property type="taxonomic scope" value="Eukaryota"/>
</dbReference>
<dbReference type="Ensembl" id="ENSCSAVT00000005638.1">
    <property type="protein sequence ID" value="ENSCSAVP00000005564.1"/>
    <property type="gene ID" value="ENSCSAVG00000003321.1"/>
</dbReference>
<dbReference type="GO" id="GO:0030154">
    <property type="term" value="P:cell differentiation"/>
    <property type="evidence" value="ECO:0007669"/>
    <property type="project" value="TreeGrafter"/>
</dbReference>
<dbReference type="PROSITE" id="PS00346">
    <property type="entry name" value="ETS_DOMAIN_2"/>
    <property type="match status" value="1"/>
</dbReference>
<keyword evidence="3" id="KW-0539">Nucleus</keyword>
<dbReference type="PANTHER" id="PTHR11849">
    <property type="entry name" value="ETS"/>
    <property type="match status" value="1"/>
</dbReference>
<keyword evidence="7" id="KW-1185">Reference proteome</keyword>
<dbReference type="AlphaFoldDB" id="H2YJR5"/>
<reference evidence="6" key="3">
    <citation type="submission" date="2025-09" db="UniProtKB">
        <authorList>
            <consortium name="Ensembl"/>
        </authorList>
    </citation>
    <scope>IDENTIFICATION</scope>
</reference>
<dbReference type="FunCoup" id="H2YJR5">
    <property type="interactions" value="2"/>
</dbReference>
<proteinExistence type="inferred from homology"/>
<dbReference type="InParanoid" id="H2YJR5"/>
<sequence length="296" mass="33899">MENPNCSNECTSQNSQQSYFEVPAPRWDDDGFGSLETFQSVPGICTTMQSIEVTQDGQQDIIMSTVYGVEEMHDLSYNQYGMQLFTEPLSPTQHQTSDLLNVANTVCSTMDQYPVQFMSNPQEVMMTAVDPILSNAYGQTTTQTTTNYTNLGLPVITINQADLTSNEEISSDYFSDTISENSIQVSDDEFPSDDSDLPPSPMHPSLLQTGNQRRKRRQPILSEFLYSALENPDEYSNKIRWVDRSKGTFEFISEKKEELSEEWGTKKKNHKKMTYQKLSRALRLYIRKDRVLYKEK</sequence>
<protein>
    <recommendedName>
        <fullName evidence="5">ETS domain-containing protein</fullName>
    </recommendedName>
</protein>
<dbReference type="InterPro" id="IPR000418">
    <property type="entry name" value="Ets_dom"/>
</dbReference>
<dbReference type="GO" id="GO:0043565">
    <property type="term" value="F:sequence-specific DNA binding"/>
    <property type="evidence" value="ECO:0007669"/>
    <property type="project" value="InterPro"/>
</dbReference>
<comment type="subcellular location">
    <subcellularLocation>
        <location evidence="3">Nucleus</location>
    </subcellularLocation>
</comment>
<dbReference type="HOGENOM" id="CLU_941759_0_0_1"/>
<feature type="domain" description="ETS" evidence="5">
    <location>
        <begin position="250"/>
        <end position="296"/>
    </location>
</feature>
<evidence type="ECO:0000256" key="3">
    <source>
        <dbReference type="RuleBase" id="RU004019"/>
    </source>
</evidence>
<dbReference type="SUPFAM" id="SSF46785">
    <property type="entry name" value="Winged helix' DNA-binding domain"/>
    <property type="match status" value="1"/>
</dbReference>
<evidence type="ECO:0000313" key="7">
    <source>
        <dbReference type="Proteomes" id="UP000007875"/>
    </source>
</evidence>
<dbReference type="Gene3D" id="1.10.10.10">
    <property type="entry name" value="Winged helix-like DNA-binding domain superfamily/Winged helix DNA-binding domain"/>
    <property type="match status" value="1"/>
</dbReference>
<reference evidence="7" key="1">
    <citation type="submission" date="2003-08" db="EMBL/GenBank/DDBJ databases">
        <authorList>
            <person name="Birren B."/>
            <person name="Nusbaum C."/>
            <person name="Abebe A."/>
            <person name="Abouelleil A."/>
            <person name="Adekoya E."/>
            <person name="Ait-zahra M."/>
            <person name="Allen N."/>
            <person name="Allen T."/>
            <person name="An P."/>
            <person name="Anderson M."/>
            <person name="Anderson S."/>
            <person name="Arachchi H."/>
            <person name="Armbruster J."/>
            <person name="Bachantsang P."/>
            <person name="Baldwin J."/>
            <person name="Barry A."/>
            <person name="Bayul T."/>
            <person name="Blitshsteyn B."/>
            <person name="Bloom T."/>
            <person name="Blye J."/>
            <person name="Boguslavskiy L."/>
            <person name="Borowsky M."/>
            <person name="Boukhgalter B."/>
            <person name="Brunache A."/>
            <person name="Butler J."/>
            <person name="Calixte N."/>
            <person name="Calvo S."/>
            <person name="Camarata J."/>
            <person name="Campo K."/>
            <person name="Chang J."/>
            <person name="Cheshatsang Y."/>
            <person name="Citroen M."/>
            <person name="Collymore A."/>
            <person name="Considine T."/>
            <person name="Cook A."/>
            <person name="Cooke P."/>
            <person name="Corum B."/>
            <person name="Cuomo C."/>
            <person name="David R."/>
            <person name="Dawoe T."/>
            <person name="Degray S."/>
            <person name="Dodge S."/>
            <person name="Dooley K."/>
            <person name="Dorje P."/>
            <person name="Dorjee K."/>
            <person name="Dorris L."/>
            <person name="Duffey N."/>
            <person name="Dupes A."/>
            <person name="Elkins T."/>
            <person name="Engels R."/>
            <person name="Erickson J."/>
            <person name="Farina A."/>
            <person name="Faro S."/>
            <person name="Ferreira P."/>
            <person name="Fischer H."/>
            <person name="Fitzgerald M."/>
            <person name="Foley K."/>
            <person name="Gage D."/>
            <person name="Galagan J."/>
            <person name="Gearin G."/>
            <person name="Gnerre S."/>
            <person name="Gnirke A."/>
            <person name="Goyette A."/>
            <person name="Graham J."/>
            <person name="Grandbois E."/>
            <person name="Gyaltsen K."/>
            <person name="Hafez N."/>
            <person name="Hagopian D."/>
            <person name="Hagos B."/>
            <person name="Hall J."/>
            <person name="Hatcher B."/>
            <person name="Heller A."/>
            <person name="Higgins H."/>
            <person name="Honan T."/>
            <person name="Horn A."/>
            <person name="Houde N."/>
            <person name="Hughes L."/>
            <person name="Hulme W."/>
            <person name="Husby E."/>
            <person name="Iliev I."/>
            <person name="Jaffe D."/>
            <person name="Jones C."/>
            <person name="Kamal M."/>
            <person name="Kamat A."/>
            <person name="Kamvysselis M."/>
            <person name="Karlsson E."/>
            <person name="Kells C."/>
            <person name="Kieu A."/>
            <person name="Kisner P."/>
            <person name="Kodira C."/>
            <person name="Kulbokas E."/>
            <person name="Labutti K."/>
            <person name="Lama D."/>
            <person name="Landers T."/>
            <person name="Leger J."/>
            <person name="Levine S."/>
            <person name="Lewis D."/>
            <person name="Lewis T."/>
            <person name="Lindblad-toh K."/>
            <person name="Liu X."/>
            <person name="Lokyitsang T."/>
            <person name="Lokyitsang Y."/>
            <person name="Lucien O."/>
            <person name="Lui A."/>
            <person name="Ma L.J."/>
            <person name="Mabbitt R."/>
            <person name="Macdonald J."/>
            <person name="Maclean C."/>
            <person name="Major J."/>
            <person name="Manning J."/>
            <person name="Marabella R."/>
            <person name="Maru K."/>
            <person name="Matthews C."/>
            <person name="Mauceli E."/>
            <person name="Mccarthy M."/>
            <person name="Mcdonough S."/>
            <person name="Mcghee T."/>
            <person name="Meldrim J."/>
            <person name="Meneus L."/>
            <person name="Mesirov J."/>
            <person name="Mihalev A."/>
            <person name="Mihova T."/>
            <person name="Mikkelsen T."/>
            <person name="Mlenga V."/>
            <person name="Moru K."/>
            <person name="Mozes J."/>
            <person name="Mulrain L."/>
            <person name="Munson G."/>
            <person name="Naylor J."/>
            <person name="Newes C."/>
            <person name="Nguyen C."/>
            <person name="Nguyen N."/>
            <person name="Nguyen T."/>
            <person name="Nicol R."/>
            <person name="Nielsen C."/>
            <person name="Nizzari M."/>
            <person name="Norbu C."/>
            <person name="Norbu N."/>
            <person name="O'donnell P."/>
            <person name="Okoawo O."/>
            <person name="O'leary S."/>
            <person name="Omotosho B."/>
            <person name="O'neill K."/>
            <person name="Osman S."/>
            <person name="Parker S."/>
            <person name="Perrin D."/>
            <person name="Phunkhang P."/>
            <person name="Piqani B."/>
            <person name="Purcell S."/>
            <person name="Rachupka T."/>
            <person name="Ramasamy U."/>
            <person name="Rameau R."/>
            <person name="Ray V."/>
            <person name="Raymond C."/>
            <person name="Retta R."/>
            <person name="Richardson S."/>
            <person name="Rise C."/>
            <person name="Rodriguez J."/>
            <person name="Rogers J."/>
            <person name="Rogov P."/>
            <person name="Rutman M."/>
            <person name="Schupbach R."/>
            <person name="Seaman C."/>
            <person name="Settipalli S."/>
            <person name="Sharpe T."/>
            <person name="Sheridan J."/>
            <person name="Sherpa N."/>
            <person name="Shi J."/>
            <person name="Smirnov S."/>
            <person name="Smith C."/>
            <person name="Sougnez C."/>
            <person name="Spencer B."/>
            <person name="Stalker J."/>
            <person name="Stange-thomann N."/>
            <person name="Stavropoulos S."/>
            <person name="Stetson K."/>
            <person name="Stone C."/>
            <person name="Stone S."/>
            <person name="Stubbs M."/>
            <person name="Talamas J."/>
            <person name="Tchuinga P."/>
            <person name="Tenzing P."/>
            <person name="Tesfaye S."/>
            <person name="Theodore J."/>
            <person name="Thoulutsang Y."/>
            <person name="Topham K."/>
            <person name="Towey S."/>
            <person name="Tsamla T."/>
            <person name="Tsomo N."/>
            <person name="Vallee D."/>
            <person name="Vassiliev H."/>
            <person name="Venkataraman V."/>
            <person name="Vinson J."/>
            <person name="Vo A."/>
            <person name="Wade C."/>
            <person name="Wang S."/>
            <person name="Wangchuk T."/>
            <person name="Wangdi T."/>
            <person name="Whittaker C."/>
            <person name="Wilkinson J."/>
            <person name="Wu Y."/>
            <person name="Wyman D."/>
            <person name="Yadav S."/>
            <person name="Yang S."/>
            <person name="Yang X."/>
            <person name="Yeager S."/>
            <person name="Yee E."/>
            <person name="Young G."/>
            <person name="Zainoun J."/>
            <person name="Zembeck L."/>
            <person name="Zimmer A."/>
            <person name="Zody M."/>
            <person name="Lander E."/>
        </authorList>
    </citation>
    <scope>NUCLEOTIDE SEQUENCE [LARGE SCALE GENOMIC DNA]</scope>
</reference>
<dbReference type="InterPro" id="IPR036388">
    <property type="entry name" value="WH-like_DNA-bd_sf"/>
</dbReference>
<dbReference type="PROSITE" id="PS50061">
    <property type="entry name" value="ETS_DOMAIN_3"/>
    <property type="match status" value="1"/>
</dbReference>
<feature type="compositionally biased region" description="Acidic residues" evidence="4">
    <location>
        <begin position="186"/>
        <end position="196"/>
    </location>
</feature>
<dbReference type="GO" id="GO:0000981">
    <property type="term" value="F:DNA-binding transcription factor activity, RNA polymerase II-specific"/>
    <property type="evidence" value="ECO:0007669"/>
    <property type="project" value="TreeGrafter"/>
</dbReference>
<dbReference type="InterPro" id="IPR046328">
    <property type="entry name" value="ETS_fam"/>
</dbReference>
<dbReference type="SMART" id="SM00413">
    <property type="entry name" value="ETS"/>
    <property type="match status" value="1"/>
</dbReference>
<reference evidence="6" key="2">
    <citation type="submission" date="2025-08" db="UniProtKB">
        <authorList>
            <consortium name="Ensembl"/>
        </authorList>
    </citation>
    <scope>IDENTIFICATION</scope>
</reference>
<accession>H2YJR5</accession>
<evidence type="ECO:0000256" key="2">
    <source>
        <dbReference type="ARBA" id="ARBA00023125"/>
    </source>
</evidence>
<dbReference type="PRINTS" id="PR00454">
    <property type="entry name" value="ETSDOMAIN"/>
</dbReference>
<dbReference type="InterPro" id="IPR036390">
    <property type="entry name" value="WH_DNA-bd_sf"/>
</dbReference>
<dbReference type="Proteomes" id="UP000007875">
    <property type="component" value="Unassembled WGS sequence"/>
</dbReference>
<keyword evidence="2 3" id="KW-0238">DNA-binding</keyword>
<dbReference type="GO" id="GO:0005634">
    <property type="term" value="C:nucleus"/>
    <property type="evidence" value="ECO:0007669"/>
    <property type="project" value="UniProtKB-SubCell"/>
</dbReference>
<evidence type="ECO:0000313" key="6">
    <source>
        <dbReference type="Ensembl" id="ENSCSAVP00000005564.1"/>
    </source>
</evidence>
<comment type="similarity">
    <text evidence="1 3">Belongs to the ETS family.</text>
</comment>
<dbReference type="STRING" id="51511.ENSCSAVP00000005564"/>
<evidence type="ECO:0000256" key="1">
    <source>
        <dbReference type="ARBA" id="ARBA00005562"/>
    </source>
</evidence>
<feature type="region of interest" description="Disordered" evidence="4">
    <location>
        <begin position="185"/>
        <end position="215"/>
    </location>
</feature>